<feature type="region of interest" description="Disordered" evidence="1">
    <location>
        <begin position="270"/>
        <end position="354"/>
    </location>
</feature>
<sequence>MKPPSSTLKGAHHRASSSINSLSVIAGLNATPSSKPPSTNTSPLAKRSATAELEDAPPTVSRVRRTTEQRKELLSADPYCGKLEAHLIECTKCGKSIKLGERTSYTLRPWLNHRKACDKGETPQEEDDGAMEEADDASTVAHSVAQSEVSSRKTEAERLAVLEADPRAEDVRSDEALCKKCQKWIRLSKKTRYALGNWNAHQLRCSDIVPSHRVAAAQSKLQIVNDSQAKSFTPRSVECKLCGHTVKLAGEGDYNLTSWLEHKSIPCISVPAQDSRPTDLAPTRVSPSPSSRPPPSTSSDTTLVTDPTGSSSVSGKRGTKRPREEEDLAVSADDDDEDLRPANRPRSEGYVPVQREAPSPWGWFLLPFKAFARGFRESLGSQDASG</sequence>
<feature type="region of interest" description="Disordered" evidence="1">
    <location>
        <begin position="27"/>
        <end position="69"/>
    </location>
</feature>
<gene>
    <name evidence="2" type="ORF">HGRIS_005044</name>
</gene>
<feature type="compositionally biased region" description="Acidic residues" evidence="1">
    <location>
        <begin position="325"/>
        <end position="338"/>
    </location>
</feature>
<name>A0ABR3JDS9_9AGAR</name>
<feature type="compositionally biased region" description="Acidic residues" evidence="1">
    <location>
        <begin position="123"/>
        <end position="136"/>
    </location>
</feature>
<dbReference type="EMBL" id="JASNQZ010000008">
    <property type="protein sequence ID" value="KAL0953870.1"/>
    <property type="molecule type" value="Genomic_DNA"/>
</dbReference>
<reference evidence="3" key="1">
    <citation type="submission" date="2024-06" db="EMBL/GenBank/DDBJ databases">
        <title>Multi-omics analyses provide insights into the biosynthesis of the anticancer antibiotic pleurotin in Hohenbuehelia grisea.</title>
        <authorList>
            <person name="Weaver J.A."/>
            <person name="Alberti F."/>
        </authorList>
    </citation>
    <scope>NUCLEOTIDE SEQUENCE [LARGE SCALE GENOMIC DNA]</scope>
    <source>
        <strain evidence="3">T-177</strain>
    </source>
</reference>
<protein>
    <submittedName>
        <fullName evidence="2">Uncharacterized protein</fullName>
    </submittedName>
</protein>
<feature type="compositionally biased region" description="Low complexity" evidence="1">
    <location>
        <begin position="31"/>
        <end position="43"/>
    </location>
</feature>
<dbReference type="Proteomes" id="UP001556367">
    <property type="component" value="Unassembled WGS sequence"/>
</dbReference>
<feature type="region of interest" description="Disordered" evidence="1">
    <location>
        <begin position="117"/>
        <end position="139"/>
    </location>
</feature>
<evidence type="ECO:0000313" key="3">
    <source>
        <dbReference type="Proteomes" id="UP001556367"/>
    </source>
</evidence>
<comment type="caution">
    <text evidence="2">The sequence shown here is derived from an EMBL/GenBank/DDBJ whole genome shotgun (WGS) entry which is preliminary data.</text>
</comment>
<proteinExistence type="predicted"/>
<evidence type="ECO:0000256" key="1">
    <source>
        <dbReference type="SAM" id="MobiDB-lite"/>
    </source>
</evidence>
<keyword evidence="3" id="KW-1185">Reference proteome</keyword>
<organism evidence="2 3">
    <name type="scientific">Hohenbuehelia grisea</name>
    <dbReference type="NCBI Taxonomy" id="104357"/>
    <lineage>
        <taxon>Eukaryota</taxon>
        <taxon>Fungi</taxon>
        <taxon>Dikarya</taxon>
        <taxon>Basidiomycota</taxon>
        <taxon>Agaricomycotina</taxon>
        <taxon>Agaricomycetes</taxon>
        <taxon>Agaricomycetidae</taxon>
        <taxon>Agaricales</taxon>
        <taxon>Pleurotineae</taxon>
        <taxon>Pleurotaceae</taxon>
        <taxon>Hohenbuehelia</taxon>
    </lineage>
</organism>
<feature type="compositionally biased region" description="Low complexity" evidence="1">
    <location>
        <begin position="297"/>
        <end position="308"/>
    </location>
</feature>
<evidence type="ECO:0000313" key="2">
    <source>
        <dbReference type="EMBL" id="KAL0953870.1"/>
    </source>
</evidence>
<accession>A0ABR3JDS9</accession>